<dbReference type="InterPro" id="IPR039891">
    <property type="entry name" value="VWA8"/>
</dbReference>
<dbReference type="GO" id="GO:0005737">
    <property type="term" value="C:cytoplasm"/>
    <property type="evidence" value="ECO:0007669"/>
    <property type="project" value="TreeGrafter"/>
</dbReference>
<dbReference type="Proteomes" id="UP000887566">
    <property type="component" value="Unplaced"/>
</dbReference>
<dbReference type="SUPFAM" id="SSF53300">
    <property type="entry name" value="vWA-like"/>
    <property type="match status" value="1"/>
</dbReference>
<dbReference type="Gene3D" id="3.40.50.410">
    <property type="entry name" value="von Willebrand factor, type A domain"/>
    <property type="match status" value="1"/>
</dbReference>
<accession>A0A914WFE2</accession>
<organism evidence="1 2">
    <name type="scientific">Plectus sambesii</name>
    <dbReference type="NCBI Taxonomy" id="2011161"/>
    <lineage>
        <taxon>Eukaryota</taxon>
        <taxon>Metazoa</taxon>
        <taxon>Ecdysozoa</taxon>
        <taxon>Nematoda</taxon>
        <taxon>Chromadorea</taxon>
        <taxon>Plectida</taxon>
        <taxon>Plectina</taxon>
        <taxon>Plectoidea</taxon>
        <taxon>Plectidae</taxon>
        <taxon>Plectus</taxon>
    </lineage>
</organism>
<dbReference type="AlphaFoldDB" id="A0A914WFE2"/>
<evidence type="ECO:0000313" key="2">
    <source>
        <dbReference type="WBParaSite" id="PSAMB.scaffold4066size15807.g23400.t1"/>
    </source>
</evidence>
<evidence type="ECO:0000313" key="1">
    <source>
        <dbReference type="Proteomes" id="UP000887566"/>
    </source>
</evidence>
<name>A0A914WFE2_9BILA</name>
<sequence length="119" mass="12962">MLAHAQFCVSGDHTLEATKLAVEQLAKEDADERFVIVLSDANFERYGIRPKDFSRLMTLDDRVNVFAIFIGSLGEQAALLKRALPAGKAFVCKDTAEIPQIMQLIFTSTVLGSGGSAQD</sequence>
<keyword evidence="1" id="KW-1185">Reference proteome</keyword>
<dbReference type="PANTHER" id="PTHR21610:SF9">
    <property type="entry name" value="VON WILLEBRAND FACTOR A DOMAIN-CONTAINING PROTEIN 8"/>
    <property type="match status" value="1"/>
</dbReference>
<reference evidence="2" key="1">
    <citation type="submission" date="2022-11" db="UniProtKB">
        <authorList>
            <consortium name="WormBaseParasite"/>
        </authorList>
    </citation>
    <scope>IDENTIFICATION</scope>
</reference>
<protein>
    <submittedName>
        <fullName evidence="2">Uncharacterized protein</fullName>
    </submittedName>
</protein>
<proteinExistence type="predicted"/>
<dbReference type="InterPro" id="IPR036465">
    <property type="entry name" value="vWFA_dom_sf"/>
</dbReference>
<dbReference type="WBParaSite" id="PSAMB.scaffold4066size15807.g23400.t1">
    <property type="protein sequence ID" value="PSAMB.scaffold4066size15807.g23400.t1"/>
    <property type="gene ID" value="PSAMB.scaffold4066size15807.g23400"/>
</dbReference>
<dbReference type="PANTHER" id="PTHR21610">
    <property type="entry name" value="VON WILLEBRAND FACTOR A DOMAIN-CONTAINING PROTEIN 8"/>
    <property type="match status" value="1"/>
</dbReference>